<proteinExistence type="predicted"/>
<keyword evidence="2" id="KW-1185">Reference proteome</keyword>
<feature type="non-terminal residue" evidence="1">
    <location>
        <position position="573"/>
    </location>
</feature>
<name>A0ACC1HC67_9FUNG</name>
<organism evidence="1 2">
    <name type="scientific">Spiromyces aspiralis</name>
    <dbReference type="NCBI Taxonomy" id="68401"/>
    <lineage>
        <taxon>Eukaryota</taxon>
        <taxon>Fungi</taxon>
        <taxon>Fungi incertae sedis</taxon>
        <taxon>Zoopagomycota</taxon>
        <taxon>Kickxellomycotina</taxon>
        <taxon>Kickxellomycetes</taxon>
        <taxon>Kickxellales</taxon>
        <taxon>Kickxellaceae</taxon>
        <taxon>Spiromyces</taxon>
    </lineage>
</organism>
<dbReference type="Proteomes" id="UP001145114">
    <property type="component" value="Unassembled WGS sequence"/>
</dbReference>
<protein>
    <submittedName>
        <fullName evidence="1">Uncharacterized protein</fullName>
    </submittedName>
</protein>
<gene>
    <name evidence="1" type="ORF">EV182_004043</name>
</gene>
<sequence>VSVVTTAGPVSSNQVYSSRHDGKDPARDPRATTTAELFDPSDLKRVRFSLPILLTEFEDLEEAEETSASPSLSPVSAGDGGGPSARGKHEHYSKTAVEGGQNSRRGDDESRDGSALWDIRDISRREYTLDQVLDIYYRTCWNLSVLPLSSVEEAFRARIALNQSMPALVLSGTAFSPQDMRAFSEILDLKFGLRKLELEHCGLDDESVRLLTYSLMCADAVRYLSVAHNSKITHWGLKSIATYIFHTRELYALNLSGIRLDKRGAMHLSDALAGTKMLAAPGRHAEGAERQSSAVFSAPVLLSEPVTLRILYLDGCRIEPHVLESMVPGIRRSPLQFLSLRNNALSTKHGTALYKLLCKEEAPSETDPANEFTSASDPEGDRRRQPNFQALDLSQNSLRPVILNIAEALLANTTLKELALCQNGLDHDSLAILARCLASNKGLTSLDISRNPMCSPDLGGVTELKLELPQNKTLQCLFMSDTKLTTEGAILLAECLPELTCLQRLEIASNRDIEVAGILALSASIKSNRSLLCLEVSINESDDLAYQFEREIAKSCIANMERQHQETLKAKRK</sequence>
<feature type="non-terminal residue" evidence="1">
    <location>
        <position position="1"/>
    </location>
</feature>
<evidence type="ECO:0000313" key="2">
    <source>
        <dbReference type="Proteomes" id="UP001145114"/>
    </source>
</evidence>
<evidence type="ECO:0000313" key="1">
    <source>
        <dbReference type="EMBL" id="KAJ1674062.1"/>
    </source>
</evidence>
<accession>A0ACC1HC67</accession>
<dbReference type="EMBL" id="JAMZIH010006306">
    <property type="protein sequence ID" value="KAJ1674062.1"/>
    <property type="molecule type" value="Genomic_DNA"/>
</dbReference>
<comment type="caution">
    <text evidence="1">The sequence shown here is derived from an EMBL/GenBank/DDBJ whole genome shotgun (WGS) entry which is preliminary data.</text>
</comment>
<reference evidence="1" key="1">
    <citation type="submission" date="2022-06" db="EMBL/GenBank/DDBJ databases">
        <title>Phylogenomic reconstructions and comparative analyses of Kickxellomycotina fungi.</title>
        <authorList>
            <person name="Reynolds N.K."/>
            <person name="Stajich J.E."/>
            <person name="Barry K."/>
            <person name="Grigoriev I.V."/>
            <person name="Crous P."/>
            <person name="Smith M.E."/>
        </authorList>
    </citation>
    <scope>NUCLEOTIDE SEQUENCE</scope>
    <source>
        <strain evidence="1">RSA 2271</strain>
    </source>
</reference>